<keyword evidence="1" id="KW-1133">Transmembrane helix</keyword>
<dbReference type="RefSeq" id="WP_138320926.1">
    <property type="nucleotide sequence ID" value="NZ_VCBC01000016.1"/>
</dbReference>
<evidence type="ECO:0000256" key="1">
    <source>
        <dbReference type="SAM" id="Phobius"/>
    </source>
</evidence>
<protein>
    <recommendedName>
        <fullName evidence="4">Prepilin-type N-terminal cleavage/methylation domain-containing protein</fullName>
    </recommendedName>
</protein>
<dbReference type="OrthoDB" id="5296662at2"/>
<dbReference type="AlphaFoldDB" id="A0A5R9ICX7"/>
<comment type="caution">
    <text evidence="2">The sequence shown here is derived from an EMBL/GenBank/DDBJ whole genome shotgun (WGS) entry which is preliminary data.</text>
</comment>
<keyword evidence="3" id="KW-1185">Reference proteome</keyword>
<dbReference type="Proteomes" id="UP000307790">
    <property type="component" value="Unassembled WGS sequence"/>
</dbReference>
<gene>
    <name evidence="2" type="ORF">FE810_14485</name>
</gene>
<accession>A0A5R9ICX7</accession>
<evidence type="ECO:0008006" key="4">
    <source>
        <dbReference type="Google" id="ProtNLM"/>
    </source>
</evidence>
<evidence type="ECO:0000313" key="3">
    <source>
        <dbReference type="Proteomes" id="UP000307790"/>
    </source>
</evidence>
<reference evidence="2 3" key="1">
    <citation type="submission" date="2019-05" db="EMBL/GenBank/DDBJ databases">
        <title>Genome sequences of Thalassotalea litorea 1K03283.</title>
        <authorList>
            <person name="Zhang D."/>
        </authorList>
    </citation>
    <scope>NUCLEOTIDE SEQUENCE [LARGE SCALE GENOMIC DNA]</scope>
    <source>
        <strain evidence="2 3">MCCC 1K03283</strain>
    </source>
</reference>
<name>A0A5R9ICX7_9GAMM</name>
<keyword evidence="1" id="KW-0472">Membrane</keyword>
<organism evidence="2 3">
    <name type="scientific">Thalassotalea litorea</name>
    <dbReference type="NCBI Taxonomy" id="2020715"/>
    <lineage>
        <taxon>Bacteria</taxon>
        <taxon>Pseudomonadati</taxon>
        <taxon>Pseudomonadota</taxon>
        <taxon>Gammaproteobacteria</taxon>
        <taxon>Alteromonadales</taxon>
        <taxon>Colwelliaceae</taxon>
        <taxon>Thalassotalea</taxon>
    </lineage>
</organism>
<proteinExistence type="predicted"/>
<dbReference type="EMBL" id="VCBC01000016">
    <property type="protein sequence ID" value="TLU61446.1"/>
    <property type="molecule type" value="Genomic_DNA"/>
</dbReference>
<feature type="transmembrane region" description="Helical" evidence="1">
    <location>
        <begin position="12"/>
        <end position="36"/>
    </location>
</feature>
<sequence length="259" mass="28098">MMRLHQQQGVTLIDLILSMALSMVVLGGVLSIYVAVVKSSADTLKSSKLNTQLMSLMSVMSNDIRRAGYWGDFTSAPTINPFNQFGDTALAVINSVNSNALLSENTDANGSCILFSYDENENGAVDEDTEYFGFRLVSGVIEMRVAGTVTDGDSCTNGNWMALSDGDLYTIDKLTFNPKNSQCVDSSEPNRVDDDGMNGIDDAAEANCYNQIPTNGSGDITVETRDIEITVSGALNNDKDVTMEITQSVRVRNDLIRVR</sequence>
<evidence type="ECO:0000313" key="2">
    <source>
        <dbReference type="EMBL" id="TLU61446.1"/>
    </source>
</evidence>
<keyword evidence="1" id="KW-0812">Transmembrane</keyword>